<reference evidence="1" key="1">
    <citation type="submission" date="2020-05" db="EMBL/GenBank/DDBJ databases">
        <authorList>
            <person name="Chiriac C."/>
            <person name="Salcher M."/>
            <person name="Ghai R."/>
            <person name="Kavagutti S V."/>
        </authorList>
    </citation>
    <scope>NUCLEOTIDE SEQUENCE</scope>
</reference>
<dbReference type="Pfam" id="PF11017">
    <property type="entry name" value="DUF2855"/>
    <property type="match status" value="1"/>
</dbReference>
<evidence type="ECO:0000313" key="1">
    <source>
        <dbReference type="EMBL" id="CAB4553533.1"/>
    </source>
</evidence>
<organism evidence="1">
    <name type="scientific">freshwater metagenome</name>
    <dbReference type="NCBI Taxonomy" id="449393"/>
    <lineage>
        <taxon>unclassified sequences</taxon>
        <taxon>metagenomes</taxon>
        <taxon>ecological metagenomes</taxon>
    </lineage>
</organism>
<name>A0A6J6CTK6_9ZZZZ</name>
<gene>
    <name evidence="1" type="ORF">UFOPK1421_01443</name>
</gene>
<dbReference type="EMBL" id="CAEZSL010000206">
    <property type="protein sequence ID" value="CAB4553533.1"/>
    <property type="molecule type" value="Genomic_DNA"/>
</dbReference>
<dbReference type="AlphaFoldDB" id="A0A6J6CTK6"/>
<protein>
    <submittedName>
        <fullName evidence="1">Unannotated protein</fullName>
    </submittedName>
</protein>
<accession>A0A6J6CTK6</accession>
<dbReference type="InterPro" id="IPR021276">
    <property type="entry name" value="DUF2855"/>
</dbReference>
<sequence>MSVTTIEVDRRQISRSRVHSESEVVLQDGEVRLRVEAFALTSNNITYGVFGDAMGYWNFFPGAPDAETPWGRIPVWGFAEVIETRVPDLPVGRRIYGFLPMSNQFIVKAGRLDERSFVDMSEHRAPMAAAYNRYVFTDQDPIYHPDREAQHMVLWPLFMTSFMVDDVLGQNVLESDPNSVASVVISSASSKTAIGSAHLLARRPGVSVVGLTSSKNADFVRSLDCFHRVVTYDMMSDLPSGTAADICAYVDVAGDSAVTWGVHEHYGDDLAYSLAVGGTHWDARARVPGRSLAGPKPQPFFAPTQIALRNKEWGRAGLDQRVSEAWNRFSEGTAPWLQVAPTSGPSGVEALFQELLAGRVDPSVGHICSMH</sequence>
<proteinExistence type="predicted"/>